<sequence length="862" mass="91663">MWRLLPIILPHLADAFPANWNATTNCPQDALYTSLTADGGEFCSSVLDGVHCGIGYSTPAQYVSYNQTRISSYCECIVTDASPFTASTNSSRGTMSGSVFTTASASLTGEESASETSDSGRGGPGQGRPTGSARMTTSGGPKPTTGTEDETPSVSTTSGETTENETQTVLPNDADDSTTETSQETGTSTKDSWNSTDYETATATPVPGTAPISSSRMQNGTWATVPSTASWNQTQTTPGVTSDLSNPEMTRSGRRLGLLRAPATQGALAAARYRGHFLGIQRWDSSVALPTISETSSTPMSTPSGTSGITLPTINWNSSIVLPTINPTVSVGLPTIGETPTISFPSIDWNSSINVPTPPTTPRLPVPSFGGNSSIILPTLSDNPSVVLPTISLTQSIILPTISPSGSGIPFPFPSIPFPSFPSDSELIPTQSQSDNVVPGAATTSSESVSVPALTSATPTAATSGSPLNNTVPGNSNATATGASEFPAANFTHVTRTAALVQETCHTLARDPEGDATRRALLYNSKLREEGITIPVPFIESVEFESEGLQPLYLTVRDVEGGTYFVDISRRGRVSIADPNGYSMTLDAQGIHFSASNCTYGISIRIEDMYEQIASLAGAQCAAVKRKKRMEDMEFTQVLYMRDQCGNPVDRSLRQYPQLLVGDTVCADVDVEEETGRWEFDCTFPGSESGSMRCQWAVKNKVVDFITIDPFGGSCPDLSTVVTTLEASAQDILDPEVLREDLANRGLNERARQEADAAVIAYGELWAALRESFSKDMESGLGSLEEYINVYNNQRNFEADICQSLHAGEIPLNLSLLAGATRIPALTTLNWAPESTRSYNITVQDPSQMACCPNSKHRRGQG</sequence>
<evidence type="ECO:0000313" key="1">
    <source>
        <dbReference type="EMBL" id="KAJ3525841.1"/>
    </source>
</evidence>
<reference evidence="1" key="1">
    <citation type="submission" date="2022-08" db="EMBL/GenBank/DDBJ databases">
        <title>Genome Sequence of Fusarium decemcellulare.</title>
        <authorList>
            <person name="Buettner E."/>
        </authorList>
    </citation>
    <scope>NUCLEOTIDE SEQUENCE</scope>
    <source>
        <strain evidence="1">Babe19</strain>
    </source>
</reference>
<protein>
    <submittedName>
        <fullName evidence="1">Uncharacterized protein</fullName>
    </submittedName>
</protein>
<evidence type="ECO:0000313" key="2">
    <source>
        <dbReference type="Proteomes" id="UP001148629"/>
    </source>
</evidence>
<organism evidence="1 2">
    <name type="scientific">Fusarium decemcellulare</name>
    <dbReference type="NCBI Taxonomy" id="57161"/>
    <lineage>
        <taxon>Eukaryota</taxon>
        <taxon>Fungi</taxon>
        <taxon>Dikarya</taxon>
        <taxon>Ascomycota</taxon>
        <taxon>Pezizomycotina</taxon>
        <taxon>Sordariomycetes</taxon>
        <taxon>Hypocreomycetidae</taxon>
        <taxon>Hypocreales</taxon>
        <taxon>Nectriaceae</taxon>
        <taxon>Fusarium</taxon>
        <taxon>Fusarium decemcellulare species complex</taxon>
    </lineage>
</organism>
<gene>
    <name evidence="1" type="ORF">NM208_g11465</name>
</gene>
<proteinExistence type="predicted"/>
<dbReference type="EMBL" id="JANRMS010001841">
    <property type="protein sequence ID" value="KAJ3525841.1"/>
    <property type="molecule type" value="Genomic_DNA"/>
</dbReference>
<accession>A0ACC1RT49</accession>
<name>A0ACC1RT49_9HYPO</name>
<dbReference type="Proteomes" id="UP001148629">
    <property type="component" value="Unassembled WGS sequence"/>
</dbReference>
<comment type="caution">
    <text evidence="1">The sequence shown here is derived from an EMBL/GenBank/DDBJ whole genome shotgun (WGS) entry which is preliminary data.</text>
</comment>
<keyword evidence="2" id="KW-1185">Reference proteome</keyword>